<evidence type="ECO:0000313" key="2">
    <source>
        <dbReference type="EMBL" id="KAE9456074.1"/>
    </source>
</evidence>
<keyword evidence="3" id="KW-1185">Reference proteome</keyword>
<dbReference type="OrthoDB" id="612216at2759"/>
<dbReference type="SUPFAM" id="SSF52047">
    <property type="entry name" value="RNI-like"/>
    <property type="match status" value="1"/>
</dbReference>
<dbReference type="Gene3D" id="3.80.10.10">
    <property type="entry name" value="Ribonuclease Inhibitor"/>
    <property type="match status" value="1"/>
</dbReference>
<organism evidence="2 3">
    <name type="scientific">Rhododendron williamsianum</name>
    <dbReference type="NCBI Taxonomy" id="262921"/>
    <lineage>
        <taxon>Eukaryota</taxon>
        <taxon>Viridiplantae</taxon>
        <taxon>Streptophyta</taxon>
        <taxon>Embryophyta</taxon>
        <taxon>Tracheophyta</taxon>
        <taxon>Spermatophyta</taxon>
        <taxon>Magnoliopsida</taxon>
        <taxon>eudicotyledons</taxon>
        <taxon>Gunneridae</taxon>
        <taxon>Pentapetalae</taxon>
        <taxon>asterids</taxon>
        <taxon>Ericales</taxon>
        <taxon>Ericaceae</taxon>
        <taxon>Ericoideae</taxon>
        <taxon>Rhodoreae</taxon>
        <taxon>Rhododendron</taxon>
    </lineage>
</organism>
<gene>
    <name evidence="2" type="ORF">C3L33_12015</name>
</gene>
<dbReference type="AlphaFoldDB" id="A0A6A4LHV7"/>
<dbReference type="Pfam" id="PF08387">
    <property type="entry name" value="FBD"/>
    <property type="match status" value="1"/>
</dbReference>
<dbReference type="SMART" id="SM00579">
    <property type="entry name" value="FBD"/>
    <property type="match status" value="1"/>
</dbReference>
<name>A0A6A4LHV7_9ERIC</name>
<accession>A0A6A4LHV7</accession>
<dbReference type="PANTHER" id="PTHR31900:SF34">
    <property type="entry name" value="EMB|CAB62440.1-RELATED"/>
    <property type="match status" value="1"/>
</dbReference>
<feature type="non-terminal residue" evidence="2">
    <location>
        <position position="1"/>
    </location>
</feature>
<dbReference type="InterPro" id="IPR050232">
    <property type="entry name" value="FBL13/AtMIF1-like"/>
</dbReference>
<comment type="caution">
    <text evidence="2">The sequence shown here is derived from an EMBL/GenBank/DDBJ whole genome shotgun (WGS) entry which is preliminary data.</text>
</comment>
<feature type="domain" description="FBD" evidence="1">
    <location>
        <begin position="147"/>
        <end position="214"/>
    </location>
</feature>
<evidence type="ECO:0000313" key="3">
    <source>
        <dbReference type="Proteomes" id="UP000428333"/>
    </source>
</evidence>
<proteinExistence type="predicted"/>
<dbReference type="EMBL" id="QEFC01001764">
    <property type="protein sequence ID" value="KAE9456074.1"/>
    <property type="molecule type" value="Genomic_DNA"/>
</dbReference>
<evidence type="ECO:0000259" key="1">
    <source>
        <dbReference type="SMART" id="SM00579"/>
    </source>
</evidence>
<protein>
    <recommendedName>
        <fullName evidence="1">FBD domain-containing protein</fullName>
    </recommendedName>
</protein>
<dbReference type="InterPro" id="IPR006566">
    <property type="entry name" value="FBD"/>
</dbReference>
<sequence>MKEEALHRGPAPSLESLELHDSVSRDFEVDELPTLVKADIRVCFHSDDYESSDYYYNAVVRMLAKASNVQHLGLDNLTLKVVIHASAYNQLLFHSLTHLDIGMHDIPWSVVPDLLGHIPSLTVLVLAKDRKCCNVCLWSGAPENVPLCLSLSLEKIEFNGFSGCNKEMKLVRYLLENAMVLKKLTLRSWSRNKKIKTDLQKYKRGSSTCQIEFCYQKRNFRFCHRFSNVEWL</sequence>
<dbReference type="InterPro" id="IPR032675">
    <property type="entry name" value="LRR_dom_sf"/>
</dbReference>
<dbReference type="Proteomes" id="UP000428333">
    <property type="component" value="Linkage Group LG07"/>
</dbReference>
<reference evidence="2 3" key="1">
    <citation type="journal article" date="2019" name="Genome Biol. Evol.">
        <title>The Rhododendron genome and chromosomal organization provide insight into shared whole-genome duplications across the heath family (Ericaceae).</title>
        <authorList>
            <person name="Soza V.L."/>
            <person name="Lindsley D."/>
            <person name="Waalkes A."/>
            <person name="Ramage E."/>
            <person name="Patwardhan R.P."/>
            <person name="Burton J.N."/>
            <person name="Adey A."/>
            <person name="Kumar A."/>
            <person name="Qiu R."/>
            <person name="Shendure J."/>
            <person name="Hall B."/>
        </authorList>
    </citation>
    <scope>NUCLEOTIDE SEQUENCE [LARGE SCALE GENOMIC DNA]</scope>
    <source>
        <strain evidence="2">RSF 1966-606</strain>
    </source>
</reference>
<dbReference type="PANTHER" id="PTHR31900">
    <property type="entry name" value="F-BOX/RNI SUPERFAMILY PROTEIN-RELATED"/>
    <property type="match status" value="1"/>
</dbReference>